<sequence>MDQAQALRTQIQKEIEEKAKVCSNTQYECTLPRVDSYAYCFRHILQDPNAPYKQCEYEFSNGRRCLEPSPKYDAKKDYGSNYCFEHSRQTQLIKTKSTIGKLVPVETTETLLHSLAHHVKVDKVKQHYMGNSTPLKITVHEDDDDTDVDVVTPSVDPFG</sequence>
<organism evidence="4 5">
    <name type="scientific">Anopheles christyi</name>
    <dbReference type="NCBI Taxonomy" id="43041"/>
    <lineage>
        <taxon>Eukaryota</taxon>
        <taxon>Metazoa</taxon>
        <taxon>Ecdysozoa</taxon>
        <taxon>Arthropoda</taxon>
        <taxon>Hexapoda</taxon>
        <taxon>Insecta</taxon>
        <taxon>Pterygota</taxon>
        <taxon>Neoptera</taxon>
        <taxon>Endopterygota</taxon>
        <taxon>Diptera</taxon>
        <taxon>Nematocera</taxon>
        <taxon>Culicoidea</taxon>
        <taxon>Culicidae</taxon>
        <taxon>Anophelinae</taxon>
        <taxon>Anopheles</taxon>
    </lineage>
</organism>
<proteinExistence type="predicted"/>
<accession>A0A182K7Y1</accession>
<dbReference type="GO" id="GO:0005634">
    <property type="term" value="C:nucleus"/>
    <property type="evidence" value="ECO:0007669"/>
    <property type="project" value="UniProtKB-SubCell"/>
</dbReference>
<dbReference type="InterPro" id="IPR025927">
    <property type="entry name" value="Znf_KANL2-like"/>
</dbReference>
<evidence type="ECO:0000313" key="4">
    <source>
        <dbReference type="EnsemblMetazoa" id="ACHR006866-PA"/>
    </source>
</evidence>
<feature type="domain" description="KANL2-like probable zinc-finger" evidence="3">
    <location>
        <begin position="22"/>
        <end position="87"/>
    </location>
</feature>
<evidence type="ECO:0000256" key="1">
    <source>
        <dbReference type="ARBA" id="ARBA00004123"/>
    </source>
</evidence>
<evidence type="ECO:0000259" key="3">
    <source>
        <dbReference type="Pfam" id="PF13891"/>
    </source>
</evidence>
<dbReference type="STRING" id="43041.A0A182K7Y1"/>
<reference evidence="5" key="1">
    <citation type="submission" date="2013-03" db="EMBL/GenBank/DDBJ databases">
        <title>The Genome Sequence of Anopheles christyi ACHKN1017.</title>
        <authorList>
            <consortium name="The Broad Institute Genomics Platform"/>
            <person name="Neafsey D.E."/>
            <person name="Besansky N."/>
            <person name="Walker B."/>
            <person name="Young S.K."/>
            <person name="Zeng Q."/>
            <person name="Gargeya S."/>
            <person name="Fitzgerald M."/>
            <person name="Haas B."/>
            <person name="Abouelleil A."/>
            <person name="Allen A.W."/>
            <person name="Alvarado L."/>
            <person name="Arachchi H.M."/>
            <person name="Berlin A.M."/>
            <person name="Chapman S.B."/>
            <person name="Gainer-Dewar J."/>
            <person name="Goldberg J."/>
            <person name="Griggs A."/>
            <person name="Gujja S."/>
            <person name="Hansen M."/>
            <person name="Howarth C."/>
            <person name="Imamovic A."/>
            <person name="Ireland A."/>
            <person name="Larimer J."/>
            <person name="McCowan C."/>
            <person name="Murphy C."/>
            <person name="Pearson M."/>
            <person name="Poon T.W."/>
            <person name="Priest M."/>
            <person name="Roberts A."/>
            <person name="Saif S."/>
            <person name="Shea T."/>
            <person name="Sisk P."/>
            <person name="Sykes S."/>
            <person name="Wortman J."/>
            <person name="Nusbaum C."/>
            <person name="Birren B."/>
        </authorList>
    </citation>
    <scope>NUCLEOTIDE SEQUENCE [LARGE SCALE GENOMIC DNA]</scope>
    <source>
        <strain evidence="5">ACHKN1017</strain>
    </source>
</reference>
<keyword evidence="5" id="KW-1185">Reference proteome</keyword>
<reference evidence="4" key="2">
    <citation type="submission" date="2020-05" db="UniProtKB">
        <authorList>
            <consortium name="EnsemblMetazoa"/>
        </authorList>
    </citation>
    <scope>IDENTIFICATION</scope>
    <source>
        <strain evidence="4">ACHKN1017</strain>
    </source>
</reference>
<dbReference type="Pfam" id="PF13891">
    <property type="entry name" value="zf-C3HC3H_KANSL2"/>
    <property type="match status" value="1"/>
</dbReference>
<dbReference type="VEuPathDB" id="VectorBase:ACHR006866"/>
<dbReference type="EnsemblMetazoa" id="ACHR006866-RA">
    <property type="protein sequence ID" value="ACHR006866-PA"/>
    <property type="gene ID" value="ACHR006866"/>
</dbReference>
<name>A0A182K7Y1_9DIPT</name>
<dbReference type="Proteomes" id="UP000075881">
    <property type="component" value="Unassembled WGS sequence"/>
</dbReference>
<protein>
    <recommendedName>
        <fullName evidence="3">KANL2-like probable zinc-finger domain-containing protein</fullName>
    </recommendedName>
</protein>
<evidence type="ECO:0000313" key="5">
    <source>
        <dbReference type="Proteomes" id="UP000075881"/>
    </source>
</evidence>
<dbReference type="AlphaFoldDB" id="A0A182K7Y1"/>
<keyword evidence="2" id="KW-0539">Nucleus</keyword>
<comment type="subcellular location">
    <subcellularLocation>
        <location evidence="1">Nucleus</location>
    </subcellularLocation>
</comment>
<evidence type="ECO:0000256" key="2">
    <source>
        <dbReference type="ARBA" id="ARBA00023242"/>
    </source>
</evidence>